<feature type="non-terminal residue" evidence="2">
    <location>
        <position position="1"/>
    </location>
</feature>
<dbReference type="InterPro" id="IPR052366">
    <property type="entry name" value="GTP_Pyrophosphokinase"/>
</dbReference>
<dbReference type="SUPFAM" id="SSF81301">
    <property type="entry name" value="Nucleotidyltransferase"/>
    <property type="match status" value="1"/>
</dbReference>
<comment type="caution">
    <text evidence="2">The sequence shown here is derived from an EMBL/GenBank/DDBJ whole genome shotgun (WGS) entry which is preliminary data.</text>
</comment>
<dbReference type="GO" id="GO:0015969">
    <property type="term" value="P:guanosine tetraphosphate metabolic process"/>
    <property type="evidence" value="ECO:0007669"/>
    <property type="project" value="InterPro"/>
</dbReference>
<dbReference type="InterPro" id="IPR043519">
    <property type="entry name" value="NT_sf"/>
</dbReference>
<name>X1EIS7_9ZZZZ</name>
<proteinExistence type="predicted"/>
<dbReference type="InterPro" id="IPR007685">
    <property type="entry name" value="RelA_SpoT"/>
</dbReference>
<dbReference type="CDD" id="cd05399">
    <property type="entry name" value="NT_Rel-Spo_like"/>
    <property type="match status" value="1"/>
</dbReference>
<dbReference type="SMART" id="SM00954">
    <property type="entry name" value="RelA_SpoT"/>
    <property type="match status" value="1"/>
</dbReference>
<feature type="domain" description="RelA/SpoT" evidence="1">
    <location>
        <begin position="3"/>
        <end position="105"/>
    </location>
</feature>
<gene>
    <name evidence="2" type="ORF">S01H4_64231</name>
</gene>
<feature type="non-terminal residue" evidence="2">
    <location>
        <position position="127"/>
    </location>
</feature>
<dbReference type="EMBL" id="BART01038883">
    <property type="protein sequence ID" value="GAH08548.1"/>
    <property type="molecule type" value="Genomic_DNA"/>
</dbReference>
<accession>X1EIS7</accession>
<organism evidence="2">
    <name type="scientific">marine sediment metagenome</name>
    <dbReference type="NCBI Taxonomy" id="412755"/>
    <lineage>
        <taxon>unclassified sequences</taxon>
        <taxon>metagenomes</taxon>
        <taxon>ecological metagenomes</taxon>
    </lineage>
</organism>
<dbReference type="Pfam" id="PF04607">
    <property type="entry name" value="RelA_SpoT"/>
    <property type="match status" value="1"/>
</dbReference>
<evidence type="ECO:0000313" key="2">
    <source>
        <dbReference type="EMBL" id="GAH08548.1"/>
    </source>
</evidence>
<dbReference type="PANTHER" id="PTHR47837:SF1">
    <property type="entry name" value="GTP PYROPHOSPHOKINASE YJBM"/>
    <property type="match status" value="1"/>
</dbReference>
<dbReference type="PANTHER" id="PTHR47837">
    <property type="entry name" value="GTP PYROPHOSPHOKINASE YJBM"/>
    <property type="match status" value="1"/>
</dbReference>
<dbReference type="Gene3D" id="3.30.460.10">
    <property type="entry name" value="Beta Polymerase, domain 2"/>
    <property type="match status" value="1"/>
</dbReference>
<reference evidence="2" key="1">
    <citation type="journal article" date="2014" name="Front. Microbiol.">
        <title>High frequency of phylogenetically diverse reductive dehalogenase-homologous genes in deep subseafloor sedimentary metagenomes.</title>
        <authorList>
            <person name="Kawai M."/>
            <person name="Futagami T."/>
            <person name="Toyoda A."/>
            <person name="Takaki Y."/>
            <person name="Nishi S."/>
            <person name="Hori S."/>
            <person name="Arai W."/>
            <person name="Tsubouchi T."/>
            <person name="Morono Y."/>
            <person name="Uchiyama I."/>
            <person name="Ito T."/>
            <person name="Fujiyama A."/>
            <person name="Inagaki F."/>
            <person name="Takami H."/>
        </authorList>
    </citation>
    <scope>NUCLEOTIDE SEQUENCE</scope>
    <source>
        <strain evidence="2">Expedition CK06-06</strain>
    </source>
</reference>
<protein>
    <recommendedName>
        <fullName evidence="1">RelA/SpoT domain-containing protein</fullName>
    </recommendedName>
</protein>
<evidence type="ECO:0000259" key="1">
    <source>
        <dbReference type="SMART" id="SM00954"/>
    </source>
</evidence>
<sequence length="127" mass="14818">AMKLTTMQDIGGLRAVLGTVYDVYMLSEEYRKNTLFGHELIDEKDYIHKPRSEDGYRSLHLIYKYKNRRNPAYDGLRIELQIRTKLQHTWATAVETMGTFLGQALKSRQGDQEWLDFFALTSSAFAY</sequence>
<dbReference type="AlphaFoldDB" id="X1EIS7"/>